<evidence type="ECO:0000313" key="2">
    <source>
        <dbReference type="Proteomes" id="UP001352852"/>
    </source>
</evidence>
<keyword evidence="2" id="KW-1185">Reference proteome</keyword>
<sequence length="123" mass="14187">MKVFCSFIHPKALEGIEVKRDKDLQNGGMHSSGKHCSCLVSNLFMHKPLCNEEGSCQPLLVHINFQHICFRAGRRNISEMQREACWSQKSGSFQHYQTWLGTYRLKIHVYDSFPISECNIPKS</sequence>
<name>A0ABU7EPJ7_9TELE</name>
<comment type="caution">
    <text evidence="1">The sequence shown here is derived from an EMBL/GenBank/DDBJ whole genome shotgun (WGS) entry which is preliminary data.</text>
</comment>
<gene>
    <name evidence="1" type="ORF">CHARACLAT_033491</name>
</gene>
<protein>
    <submittedName>
        <fullName evidence="1">Uncharacterized protein</fullName>
    </submittedName>
</protein>
<dbReference type="Proteomes" id="UP001352852">
    <property type="component" value="Unassembled WGS sequence"/>
</dbReference>
<proteinExistence type="predicted"/>
<organism evidence="1 2">
    <name type="scientific">Characodon lateralis</name>
    <dbReference type="NCBI Taxonomy" id="208331"/>
    <lineage>
        <taxon>Eukaryota</taxon>
        <taxon>Metazoa</taxon>
        <taxon>Chordata</taxon>
        <taxon>Craniata</taxon>
        <taxon>Vertebrata</taxon>
        <taxon>Euteleostomi</taxon>
        <taxon>Actinopterygii</taxon>
        <taxon>Neopterygii</taxon>
        <taxon>Teleostei</taxon>
        <taxon>Neoteleostei</taxon>
        <taxon>Acanthomorphata</taxon>
        <taxon>Ovalentaria</taxon>
        <taxon>Atherinomorphae</taxon>
        <taxon>Cyprinodontiformes</taxon>
        <taxon>Goodeidae</taxon>
        <taxon>Characodon</taxon>
    </lineage>
</organism>
<dbReference type="EMBL" id="JAHUTJ010064668">
    <property type="protein sequence ID" value="MED6289158.1"/>
    <property type="molecule type" value="Genomic_DNA"/>
</dbReference>
<accession>A0ABU7EPJ7</accession>
<reference evidence="1 2" key="1">
    <citation type="submission" date="2021-06" db="EMBL/GenBank/DDBJ databases">
        <authorList>
            <person name="Palmer J.M."/>
        </authorList>
    </citation>
    <scope>NUCLEOTIDE SEQUENCE [LARGE SCALE GENOMIC DNA]</scope>
    <source>
        <strain evidence="1 2">CL_MEX2019</strain>
        <tissue evidence="1">Muscle</tissue>
    </source>
</reference>
<evidence type="ECO:0000313" key="1">
    <source>
        <dbReference type="EMBL" id="MED6289158.1"/>
    </source>
</evidence>